<sequence length="110" mass="12784">LKMGNPTNILDLPLEILDRILDELSFKDKLKLAQADQDLQSAFAYHCRNEYKKISSRTLSLENWSDFLMLAEIPNSEICRCVEAYNILEMLEIDVDESFSDVINLTLKWI</sequence>
<comment type="caution">
    <text evidence="2">The sequence shown here is derived from an EMBL/GenBank/DDBJ whole genome shotgun (WGS) entry which is preliminary data.</text>
</comment>
<evidence type="ECO:0000259" key="1">
    <source>
        <dbReference type="PROSITE" id="PS50181"/>
    </source>
</evidence>
<dbReference type="PROSITE" id="PS50181">
    <property type="entry name" value="FBOX"/>
    <property type="match status" value="1"/>
</dbReference>
<reference evidence="2" key="1">
    <citation type="journal article" date="2023" name="Genome Biol. Evol.">
        <title>Long-read-based Genome Assembly of Drosophila gunungcola Reveals Fewer Chemosensory Genes in Flower-breeding Species.</title>
        <authorList>
            <person name="Negi A."/>
            <person name="Liao B.Y."/>
            <person name="Yeh S.D."/>
        </authorList>
    </citation>
    <scope>NUCLEOTIDE SEQUENCE</scope>
    <source>
        <strain evidence="2">Sukarami</strain>
    </source>
</reference>
<evidence type="ECO:0000313" key="3">
    <source>
        <dbReference type="Proteomes" id="UP001059596"/>
    </source>
</evidence>
<dbReference type="InterPro" id="IPR036047">
    <property type="entry name" value="F-box-like_dom_sf"/>
</dbReference>
<proteinExistence type="predicted"/>
<accession>A0A9P9YRM3</accession>
<protein>
    <recommendedName>
        <fullName evidence="1">F-box domain-containing protein</fullName>
    </recommendedName>
</protein>
<gene>
    <name evidence="2" type="ORF">M5D96_005778</name>
</gene>
<dbReference type="AlphaFoldDB" id="A0A9P9YRM3"/>
<dbReference type="EMBL" id="JAMKOV010000003">
    <property type="protein sequence ID" value="KAI8041513.1"/>
    <property type="molecule type" value="Genomic_DNA"/>
</dbReference>
<keyword evidence="3" id="KW-1185">Reference proteome</keyword>
<organism evidence="2 3">
    <name type="scientific">Drosophila gunungcola</name>
    <name type="common">fruit fly</name>
    <dbReference type="NCBI Taxonomy" id="103775"/>
    <lineage>
        <taxon>Eukaryota</taxon>
        <taxon>Metazoa</taxon>
        <taxon>Ecdysozoa</taxon>
        <taxon>Arthropoda</taxon>
        <taxon>Hexapoda</taxon>
        <taxon>Insecta</taxon>
        <taxon>Pterygota</taxon>
        <taxon>Neoptera</taxon>
        <taxon>Endopterygota</taxon>
        <taxon>Diptera</taxon>
        <taxon>Brachycera</taxon>
        <taxon>Muscomorpha</taxon>
        <taxon>Ephydroidea</taxon>
        <taxon>Drosophilidae</taxon>
        <taxon>Drosophila</taxon>
        <taxon>Sophophora</taxon>
    </lineage>
</organism>
<name>A0A9P9YRM3_9MUSC</name>
<feature type="domain" description="F-box" evidence="1">
    <location>
        <begin position="6"/>
        <end position="54"/>
    </location>
</feature>
<evidence type="ECO:0000313" key="2">
    <source>
        <dbReference type="EMBL" id="KAI8041513.1"/>
    </source>
</evidence>
<dbReference type="InterPro" id="IPR001810">
    <property type="entry name" value="F-box_dom"/>
</dbReference>
<feature type="non-terminal residue" evidence="2">
    <location>
        <position position="1"/>
    </location>
</feature>
<dbReference type="SUPFAM" id="SSF81383">
    <property type="entry name" value="F-box domain"/>
    <property type="match status" value="1"/>
</dbReference>
<dbReference type="Proteomes" id="UP001059596">
    <property type="component" value="Unassembled WGS sequence"/>
</dbReference>